<feature type="region of interest" description="Disordered" evidence="7">
    <location>
        <begin position="1213"/>
        <end position="1310"/>
    </location>
</feature>
<dbReference type="GeneID" id="63754558"/>
<dbReference type="GO" id="GO:0070628">
    <property type="term" value="F:proteasome binding"/>
    <property type="evidence" value="ECO:0007669"/>
    <property type="project" value="TreeGrafter"/>
</dbReference>
<dbReference type="Gene3D" id="3.90.70.10">
    <property type="entry name" value="Cysteine proteinases"/>
    <property type="match status" value="2"/>
</dbReference>
<evidence type="ECO:0000259" key="8">
    <source>
        <dbReference type="PROSITE" id="PS50235"/>
    </source>
</evidence>
<reference evidence="10" key="1">
    <citation type="journal article" date="2017" name="Genome Biol.">
        <title>Comparative genomics reveals high biological diversity and specific adaptations in the industrially and medically important fungal genus Aspergillus.</title>
        <authorList>
            <person name="de Vries R.P."/>
            <person name="Riley R."/>
            <person name="Wiebenga A."/>
            <person name="Aguilar-Osorio G."/>
            <person name="Amillis S."/>
            <person name="Uchima C.A."/>
            <person name="Anderluh G."/>
            <person name="Asadollahi M."/>
            <person name="Askin M."/>
            <person name="Barry K."/>
            <person name="Battaglia E."/>
            <person name="Bayram O."/>
            <person name="Benocci T."/>
            <person name="Braus-Stromeyer S.A."/>
            <person name="Caldana C."/>
            <person name="Canovas D."/>
            <person name="Cerqueira G.C."/>
            <person name="Chen F."/>
            <person name="Chen W."/>
            <person name="Choi C."/>
            <person name="Clum A."/>
            <person name="Dos Santos R.A."/>
            <person name="Damasio A.R."/>
            <person name="Diallinas G."/>
            <person name="Emri T."/>
            <person name="Fekete E."/>
            <person name="Flipphi M."/>
            <person name="Freyberg S."/>
            <person name="Gallo A."/>
            <person name="Gournas C."/>
            <person name="Habgood R."/>
            <person name="Hainaut M."/>
            <person name="Harispe M.L."/>
            <person name="Henrissat B."/>
            <person name="Hilden K.S."/>
            <person name="Hope R."/>
            <person name="Hossain A."/>
            <person name="Karabika E."/>
            <person name="Karaffa L."/>
            <person name="Karanyi Z."/>
            <person name="Krasevec N."/>
            <person name="Kuo A."/>
            <person name="Kusch H."/>
            <person name="LaButti K."/>
            <person name="Lagendijk E.L."/>
            <person name="Lapidus A."/>
            <person name="Levasseur A."/>
            <person name="Lindquist E."/>
            <person name="Lipzen A."/>
            <person name="Logrieco A.F."/>
            <person name="MacCabe A."/>
            <person name="Maekelae M.R."/>
            <person name="Malavazi I."/>
            <person name="Melin P."/>
            <person name="Meyer V."/>
            <person name="Mielnichuk N."/>
            <person name="Miskei M."/>
            <person name="Molnar A.P."/>
            <person name="Mule G."/>
            <person name="Ngan C.Y."/>
            <person name="Orejas M."/>
            <person name="Orosz E."/>
            <person name="Ouedraogo J.P."/>
            <person name="Overkamp K.M."/>
            <person name="Park H.-S."/>
            <person name="Perrone G."/>
            <person name="Piumi F."/>
            <person name="Punt P.J."/>
            <person name="Ram A.F."/>
            <person name="Ramon A."/>
            <person name="Rauscher S."/>
            <person name="Record E."/>
            <person name="Riano-Pachon D.M."/>
            <person name="Robert V."/>
            <person name="Roehrig J."/>
            <person name="Ruller R."/>
            <person name="Salamov A."/>
            <person name="Salih N.S."/>
            <person name="Samson R.A."/>
            <person name="Sandor E."/>
            <person name="Sanguinetti M."/>
            <person name="Schuetze T."/>
            <person name="Sepcic K."/>
            <person name="Shelest E."/>
            <person name="Sherlock G."/>
            <person name="Sophianopoulou V."/>
            <person name="Squina F.M."/>
            <person name="Sun H."/>
            <person name="Susca A."/>
            <person name="Todd R.B."/>
            <person name="Tsang A."/>
            <person name="Unkles S.E."/>
            <person name="van de Wiele N."/>
            <person name="van Rossen-Uffink D."/>
            <person name="Oliveira J.V."/>
            <person name="Vesth T.C."/>
            <person name="Visser J."/>
            <person name="Yu J.-H."/>
            <person name="Zhou M."/>
            <person name="Andersen M.R."/>
            <person name="Archer D.B."/>
            <person name="Baker S.E."/>
            <person name="Benoit I."/>
            <person name="Brakhage A.A."/>
            <person name="Braus G.H."/>
            <person name="Fischer R."/>
            <person name="Frisvad J.C."/>
            <person name="Goldman G.H."/>
            <person name="Houbraken J."/>
            <person name="Oakley B."/>
            <person name="Pocsi I."/>
            <person name="Scazzocchio C."/>
            <person name="Seiboth B."/>
            <person name="vanKuyk P.A."/>
            <person name="Wortman J."/>
            <person name="Dyer P.S."/>
            <person name="Grigoriev I.V."/>
        </authorList>
    </citation>
    <scope>NUCLEOTIDE SEQUENCE [LARGE SCALE GENOMIC DNA]</scope>
    <source>
        <strain evidence="10">DTO 134E9</strain>
    </source>
</reference>
<evidence type="ECO:0000256" key="6">
    <source>
        <dbReference type="ARBA" id="ARBA00022807"/>
    </source>
</evidence>
<protein>
    <recommendedName>
        <fullName evidence="2">ubiquitinyl hydrolase 1</fullName>
        <ecNumber evidence="2">3.4.19.12</ecNumber>
    </recommendedName>
</protein>
<dbReference type="Pfam" id="PF00443">
    <property type="entry name" value="UCH"/>
    <property type="match status" value="1"/>
</dbReference>
<feature type="compositionally biased region" description="Basic and acidic residues" evidence="7">
    <location>
        <begin position="1255"/>
        <end position="1271"/>
    </location>
</feature>
<dbReference type="PROSITE" id="PS00973">
    <property type="entry name" value="USP_2"/>
    <property type="match status" value="1"/>
</dbReference>
<evidence type="ECO:0000256" key="4">
    <source>
        <dbReference type="ARBA" id="ARBA00022786"/>
    </source>
</evidence>
<keyword evidence="4" id="KW-0833">Ubl conjugation pathway</keyword>
<dbReference type="PANTHER" id="PTHR43982">
    <property type="entry name" value="UBIQUITIN CARBOXYL-TERMINAL HYDROLASE"/>
    <property type="match status" value="1"/>
</dbReference>
<feature type="compositionally biased region" description="Pro residues" evidence="7">
    <location>
        <begin position="841"/>
        <end position="859"/>
    </location>
</feature>
<evidence type="ECO:0000313" key="9">
    <source>
        <dbReference type="EMBL" id="OJJ40363.1"/>
    </source>
</evidence>
<proteinExistence type="predicted"/>
<dbReference type="FunFam" id="3.90.70.10:FF:000122">
    <property type="entry name" value="Ubiquitin carboxyl-terminal hydrolase 2"/>
    <property type="match status" value="1"/>
</dbReference>
<evidence type="ECO:0000256" key="5">
    <source>
        <dbReference type="ARBA" id="ARBA00022801"/>
    </source>
</evidence>
<feature type="domain" description="USP" evidence="8">
    <location>
        <begin position="620"/>
        <end position="1200"/>
    </location>
</feature>
<dbReference type="EC" id="3.4.19.12" evidence="2"/>
<feature type="compositionally biased region" description="Low complexity" evidence="7">
    <location>
        <begin position="1227"/>
        <end position="1250"/>
    </location>
</feature>
<dbReference type="SUPFAM" id="SSF54001">
    <property type="entry name" value="Cysteine proteinases"/>
    <property type="match status" value="1"/>
</dbReference>
<dbReference type="VEuPathDB" id="FungiDB:ASPWEDRAFT_63797"/>
<keyword evidence="5" id="KW-0378">Hydrolase</keyword>
<accession>A0A1L9RZM9</accession>
<dbReference type="RefSeq" id="XP_040694039.1">
    <property type="nucleotide sequence ID" value="XM_040838710.1"/>
</dbReference>
<dbReference type="CDD" id="cd02666">
    <property type="entry name" value="Peptidase_C19J"/>
    <property type="match status" value="1"/>
</dbReference>
<dbReference type="InterPro" id="IPR044635">
    <property type="entry name" value="UBP14-like"/>
</dbReference>
<dbReference type="InterPro" id="IPR025305">
    <property type="entry name" value="UCH_repeat_domain"/>
</dbReference>
<keyword evidence="3" id="KW-0645">Protease</keyword>
<dbReference type="GO" id="GO:0016579">
    <property type="term" value="P:protein deubiquitination"/>
    <property type="evidence" value="ECO:0007669"/>
    <property type="project" value="InterPro"/>
</dbReference>
<dbReference type="STRING" id="1073089.A0A1L9RZM9"/>
<evidence type="ECO:0000256" key="3">
    <source>
        <dbReference type="ARBA" id="ARBA00022670"/>
    </source>
</evidence>
<evidence type="ECO:0000256" key="2">
    <source>
        <dbReference type="ARBA" id="ARBA00012759"/>
    </source>
</evidence>
<dbReference type="EMBL" id="KV878209">
    <property type="protein sequence ID" value="OJJ40363.1"/>
    <property type="molecule type" value="Genomic_DNA"/>
</dbReference>
<feature type="region of interest" description="Disordered" evidence="7">
    <location>
        <begin position="726"/>
        <end position="864"/>
    </location>
</feature>
<name>A0A1L9RZM9_ASPWE</name>
<sequence>MSSLQRSGKTAPRLVQDIQDYDPAYPPGTGRNLLSEVPPVYPDRYQVPQNFISPDSCRHRYITKKNQSLLPKPEQWSTSGTSKVSAVCSKCRYHLQVVVNHTGAIGQQIQKSPDHVHHFVYKSGRQIGGSSAEEVTSKGQVAETFHYGCSYLTCPATVSLRVVSPVLSHDAVHLLTDPELLNIRANEAIATHPERLEGLAPPLPINVLLNLRAYLSNALNNSQQSKSISAINKRFMSCFGVEGKPCQDLLEFLGFTFNDEGFWDPPRPNPWTAIPYQDQSKIFLDDVIHELAILVDQRPLSERRLHQTDAPGNPAYNDLLHVLEALDYPRSLRSHEFQMPNAPHYEDLGVVEDMSSHLIVEAFNRQVSVDPGRTPLYLNCLKSIGGLRGGDDAIIIDQAVQVAYAEGKYTDQDVIDAYKYFGLNQNDISLTEDTIVGKFYAFLSSTNLDVEPRQQLWRIGDSRRSERIKSAAEDRVTTVEQAQAFLGVDEKTPDDFIITMYTAKIDDNPSSKDLARRAVELISNSRKSDGLKHFLNTGEMGAGEMDIGDAYRLLQIPDRTVDEAAIMAAYTICVDEAPGQADLYNQALSIIAKEKNSPLLSSLVTGSVPESDRELSEWPVGLQNIGNTCYLNSLLQFYFSVRPFRDMVLNFDDFKMEINDDSLEKKKVGSRKVLKNEVERSQKFLSELRNLFRDMIASPRPYVIPGQELARLTLISPSNEAAIRRRSTISANRPSDLGEINGMPVMGPLGPPQPIITGEEARNRSDSTMTAETERPKHSTASDVDSESTLVSDGAKNEASVHHADDKENEPPPSDAVMTDPSENVPSEADNNISPSKQPEPMGPLLPPNQPPPVPPRPSPSVDRQKQLIEEVEIGAQQDVTEVINNVLFQSQCAIKPIGLGSDGEQIDQIKDLFYGRSKSYISADKGVRSKEEWWCDIKVDVATGSRDIYTAIDGAFDVQKVNVENSVAEQFGSISKLPPILQIQVQRVQFDPVKKSSFKSTHHLELLETIYLDRYMDTQQPEIMNRRRKCWEWKNSLKELEDRRAELLRKKETDGLDMENVFGSAKDVLEDLNAMKEDPEAAQDAFDIDPQLISELDKLSQISKSELAFIDKNIKDTQTMISSQFVDYKHLPYRLYAVFVHHGSVEFGHYYIYIFDFNKNVWRKYNDNEVTEVHDLDEIFENKNRPNPPTPYFLVYVNAGMKDRLVNPVCREIYDAPPDPPPRPNTDPATPMEGVTAATTTPTTTTATAEDVDMEHPPSYDEAWADKHGEPGTGDNLNPTKKKSAETGGSDLAAGWPSSNETNLHDVAW</sequence>
<dbReference type="PROSITE" id="PS00972">
    <property type="entry name" value="USP_1"/>
    <property type="match status" value="1"/>
</dbReference>
<dbReference type="PANTHER" id="PTHR43982:SF6">
    <property type="entry name" value="UBIQUITIN CARBOXYL-TERMINAL HYDROLASE 2-RELATED"/>
    <property type="match status" value="1"/>
</dbReference>
<dbReference type="OrthoDB" id="2420415at2759"/>
<dbReference type="GO" id="GO:0061136">
    <property type="term" value="P:regulation of proteasomal protein catabolic process"/>
    <property type="evidence" value="ECO:0007669"/>
    <property type="project" value="TreeGrafter"/>
</dbReference>
<gene>
    <name evidence="9" type="ORF">ASPWEDRAFT_63797</name>
</gene>
<dbReference type="GO" id="GO:0004843">
    <property type="term" value="F:cysteine-type deubiquitinase activity"/>
    <property type="evidence" value="ECO:0007669"/>
    <property type="project" value="UniProtKB-EC"/>
</dbReference>
<evidence type="ECO:0000256" key="7">
    <source>
        <dbReference type="SAM" id="MobiDB-lite"/>
    </source>
</evidence>
<feature type="compositionally biased region" description="Polar residues" evidence="7">
    <location>
        <begin position="821"/>
        <end position="837"/>
    </location>
</feature>
<dbReference type="InterPro" id="IPR028889">
    <property type="entry name" value="USP"/>
</dbReference>
<organism evidence="9 10">
    <name type="scientific">Aspergillus wentii DTO 134E9</name>
    <dbReference type="NCBI Taxonomy" id="1073089"/>
    <lineage>
        <taxon>Eukaryota</taxon>
        <taxon>Fungi</taxon>
        <taxon>Dikarya</taxon>
        <taxon>Ascomycota</taxon>
        <taxon>Pezizomycotina</taxon>
        <taxon>Eurotiomycetes</taxon>
        <taxon>Eurotiomycetidae</taxon>
        <taxon>Eurotiales</taxon>
        <taxon>Aspergillaceae</taxon>
        <taxon>Aspergillus</taxon>
        <taxon>Aspergillus subgen. Cremei</taxon>
    </lineage>
</organism>
<feature type="compositionally biased region" description="Basic and acidic residues" evidence="7">
    <location>
        <begin position="795"/>
        <end position="810"/>
    </location>
</feature>
<keyword evidence="10" id="KW-1185">Reference proteome</keyword>
<dbReference type="InterPro" id="IPR001394">
    <property type="entry name" value="Peptidase_C19_UCH"/>
</dbReference>
<comment type="catalytic activity">
    <reaction evidence="1">
        <text>Thiol-dependent hydrolysis of ester, thioester, amide, peptide and isopeptide bonds formed by the C-terminal Gly of ubiquitin (a 76-residue protein attached to proteins as an intracellular targeting signal).</text>
        <dbReference type="EC" id="3.4.19.12"/>
    </reaction>
</comment>
<dbReference type="Pfam" id="PF13446">
    <property type="entry name" value="RPT"/>
    <property type="match status" value="4"/>
</dbReference>
<dbReference type="Proteomes" id="UP000184383">
    <property type="component" value="Unassembled WGS sequence"/>
</dbReference>
<keyword evidence="6" id="KW-0788">Thiol protease</keyword>
<evidence type="ECO:0000313" key="10">
    <source>
        <dbReference type="Proteomes" id="UP000184383"/>
    </source>
</evidence>
<dbReference type="InterPro" id="IPR038765">
    <property type="entry name" value="Papain-like_cys_pep_sf"/>
</dbReference>
<dbReference type="GO" id="GO:0043161">
    <property type="term" value="P:proteasome-mediated ubiquitin-dependent protein catabolic process"/>
    <property type="evidence" value="ECO:0007669"/>
    <property type="project" value="InterPro"/>
</dbReference>
<dbReference type="InterPro" id="IPR018200">
    <property type="entry name" value="USP_CS"/>
</dbReference>
<feature type="compositionally biased region" description="Polar residues" evidence="7">
    <location>
        <begin position="779"/>
        <end position="791"/>
    </location>
</feature>
<dbReference type="PROSITE" id="PS50235">
    <property type="entry name" value="USP_3"/>
    <property type="match status" value="1"/>
</dbReference>
<evidence type="ECO:0000256" key="1">
    <source>
        <dbReference type="ARBA" id="ARBA00000707"/>
    </source>
</evidence>